<keyword evidence="1" id="KW-0812">Transmembrane</keyword>
<reference evidence="2 3" key="1">
    <citation type="submission" date="2019-01" db="EMBL/GenBank/DDBJ databases">
        <title>Pseudolysobacter antarctica gen. nov., sp. nov., isolated from Fildes Peninsula, Antarctica.</title>
        <authorList>
            <person name="Wei Z."/>
            <person name="Peng F."/>
        </authorList>
    </citation>
    <scope>NUCLEOTIDE SEQUENCE [LARGE SCALE GENOMIC DNA]</scope>
    <source>
        <strain evidence="2 3">AQ6-296</strain>
    </source>
</reference>
<accession>A0A411HIB8</accession>
<dbReference type="AlphaFoldDB" id="A0A411HIB8"/>
<name>A0A411HIB8_9GAMM</name>
<keyword evidence="1" id="KW-0472">Membrane</keyword>
<dbReference type="Proteomes" id="UP000291562">
    <property type="component" value="Chromosome"/>
</dbReference>
<protein>
    <submittedName>
        <fullName evidence="2">Uncharacterized protein</fullName>
    </submittedName>
</protein>
<evidence type="ECO:0000313" key="3">
    <source>
        <dbReference type="Proteomes" id="UP000291562"/>
    </source>
</evidence>
<feature type="transmembrane region" description="Helical" evidence="1">
    <location>
        <begin position="6"/>
        <end position="25"/>
    </location>
</feature>
<evidence type="ECO:0000313" key="2">
    <source>
        <dbReference type="EMBL" id="QBB70140.1"/>
    </source>
</evidence>
<feature type="transmembrane region" description="Helical" evidence="1">
    <location>
        <begin position="46"/>
        <end position="70"/>
    </location>
</feature>
<keyword evidence="3" id="KW-1185">Reference proteome</keyword>
<sequence>MYVNYGAAVIFGICLVAVLFALIFNKSFRQDLSAQPGKFQFFGASVEGVIVVLITGLLVVALLVSTNWAVATDVAYISETNSILLVNLPFNPSITSPAMAKEKIRKLYEDSQKPTDILLAVKTLNPTDSISEELRKLPIILSGPWAIDTKAKMTSLSVPSAMGKGHVNACPTYVNSKIEIRSNSPINRATAKSVEVYVENYISQDETCESDFPFIQVSCDLANQIFSDEVVTCDRFNRPLWKKPTKDNLQPVFVTRLSTHS</sequence>
<gene>
    <name evidence="2" type="ORF">ELE36_07045</name>
</gene>
<dbReference type="RefSeq" id="WP_129832399.1">
    <property type="nucleotide sequence ID" value="NZ_CP035704.1"/>
</dbReference>
<keyword evidence="1" id="KW-1133">Transmembrane helix</keyword>
<proteinExistence type="predicted"/>
<dbReference type="EMBL" id="CP035704">
    <property type="protein sequence ID" value="QBB70140.1"/>
    <property type="molecule type" value="Genomic_DNA"/>
</dbReference>
<evidence type="ECO:0000256" key="1">
    <source>
        <dbReference type="SAM" id="Phobius"/>
    </source>
</evidence>
<dbReference type="KEGG" id="xbc:ELE36_07045"/>
<organism evidence="2 3">
    <name type="scientific">Pseudolysobacter antarcticus</name>
    <dbReference type="NCBI Taxonomy" id="2511995"/>
    <lineage>
        <taxon>Bacteria</taxon>
        <taxon>Pseudomonadati</taxon>
        <taxon>Pseudomonadota</taxon>
        <taxon>Gammaproteobacteria</taxon>
        <taxon>Lysobacterales</taxon>
        <taxon>Rhodanobacteraceae</taxon>
        <taxon>Pseudolysobacter</taxon>
    </lineage>
</organism>